<name>A0ABX6T695_9SPHN</name>
<proteinExistence type="predicted"/>
<sequence length="193" mass="19136">MTFTHNGSETITAGFNVSVEDGNEDASAPVAQPFNFTVTPVNDAPVNTVPGAQSVNEDTAKVFSTANGNAISISDADAGSNNVQVTLSVASGTLTMGSLVGLTVTAGANGSSTVTVQGTQAAINAGLQGLTYQGNLNFNGGDSLSIVTSDLGNSGSGGALTDTDSVAITVNAVNDAPVIDVNGRTRTRSAAPR</sequence>
<evidence type="ECO:0000313" key="2">
    <source>
        <dbReference type="Proteomes" id="UP000516105"/>
    </source>
</evidence>
<evidence type="ECO:0000313" key="1">
    <source>
        <dbReference type="EMBL" id="QNP45379.1"/>
    </source>
</evidence>
<dbReference type="Proteomes" id="UP000516105">
    <property type="component" value="Chromosome"/>
</dbReference>
<dbReference type="RefSeq" id="WP_187708335.1">
    <property type="nucleotide sequence ID" value="NZ_CP060782.1"/>
</dbReference>
<protein>
    <recommendedName>
        <fullName evidence="3">RapA2 cadherin-like domain-containing protein</fullName>
    </recommendedName>
</protein>
<reference evidence="1 2" key="1">
    <citation type="submission" date="2020-08" db="EMBL/GenBank/DDBJ databases">
        <title>Genome sequence of Sphingomonas sediminicola KACC 15039T.</title>
        <authorList>
            <person name="Hyun D.-W."/>
            <person name="Bae J.-W."/>
        </authorList>
    </citation>
    <scope>NUCLEOTIDE SEQUENCE [LARGE SCALE GENOMIC DNA]</scope>
    <source>
        <strain evidence="1 2">KACC 15039</strain>
    </source>
</reference>
<organism evidence="1 2">
    <name type="scientific">Sphingomonas sediminicola</name>
    <dbReference type="NCBI Taxonomy" id="386874"/>
    <lineage>
        <taxon>Bacteria</taxon>
        <taxon>Pseudomonadati</taxon>
        <taxon>Pseudomonadota</taxon>
        <taxon>Alphaproteobacteria</taxon>
        <taxon>Sphingomonadales</taxon>
        <taxon>Sphingomonadaceae</taxon>
        <taxon>Sphingomonas</taxon>
    </lineage>
</organism>
<gene>
    <name evidence="1" type="ORF">H9L14_12375</name>
</gene>
<keyword evidence="2" id="KW-1185">Reference proteome</keyword>
<accession>A0ABX6T695</accession>
<dbReference type="EMBL" id="CP060782">
    <property type="protein sequence ID" value="QNP45379.1"/>
    <property type="molecule type" value="Genomic_DNA"/>
</dbReference>
<evidence type="ECO:0008006" key="3">
    <source>
        <dbReference type="Google" id="ProtNLM"/>
    </source>
</evidence>